<dbReference type="AlphaFoldDB" id="A0A6J0BIV4"/>
<accession>A0A6J0BIV4</accession>
<dbReference type="GeneID" id="107219873"/>
<gene>
    <name evidence="3" type="primary">LOC107219873</name>
</gene>
<proteinExistence type="predicted"/>
<keyword evidence="2" id="KW-1185">Reference proteome</keyword>
<feature type="transmembrane region" description="Helical" evidence="1">
    <location>
        <begin position="126"/>
        <end position="146"/>
    </location>
</feature>
<dbReference type="GO" id="GO:0005739">
    <property type="term" value="C:mitochondrion"/>
    <property type="evidence" value="ECO:0007669"/>
    <property type="project" value="InterPro"/>
</dbReference>
<dbReference type="PANTHER" id="PTHR12840:SF1">
    <property type="entry name" value="NADH DEHYDROGENASE [UBIQUINONE] 1 BETA SUBCOMPLEX SUBUNIT 8, MITOCHONDRIAL"/>
    <property type="match status" value="1"/>
</dbReference>
<sequence length="174" mass="20622">MSSLAKFCKISTRLWPQNGVYTYNIAKYSMIRDYKPAQYPTTEEERAKAAEKYNLIKEDYKPIPDDGNGLGDYPELPMVSAEAKDDYYPWDFPEHKRNFNEPMHIWANMLGEDRYYHNPPLRYPMYVYWLTFIGVMGGFVGIFLVCENYKYVQPVVKKQYPSTNKTHYTFESLK</sequence>
<name>A0A6J0BIV4_NEOLC</name>
<dbReference type="CTD" id="31604"/>
<keyword evidence="1" id="KW-1133">Transmembrane helix</keyword>
<dbReference type="Pfam" id="PF05821">
    <property type="entry name" value="NDUF_B8"/>
    <property type="match status" value="1"/>
</dbReference>
<dbReference type="PANTHER" id="PTHR12840">
    <property type="entry name" value="NADH-UBIQUINONE OXIDOREDUCTASE ASHI SUBUNIT"/>
    <property type="match status" value="1"/>
</dbReference>
<dbReference type="RefSeq" id="XP_015513703.1">
    <property type="nucleotide sequence ID" value="XM_015658217.2"/>
</dbReference>
<organism evidence="3">
    <name type="scientific">Neodiprion lecontei</name>
    <name type="common">Redheaded pine sawfly</name>
    <dbReference type="NCBI Taxonomy" id="441921"/>
    <lineage>
        <taxon>Eukaryota</taxon>
        <taxon>Metazoa</taxon>
        <taxon>Ecdysozoa</taxon>
        <taxon>Arthropoda</taxon>
        <taxon>Hexapoda</taxon>
        <taxon>Insecta</taxon>
        <taxon>Pterygota</taxon>
        <taxon>Neoptera</taxon>
        <taxon>Endopterygota</taxon>
        <taxon>Hymenoptera</taxon>
        <taxon>Tenthredinoidea</taxon>
        <taxon>Diprionidae</taxon>
        <taxon>Diprioninae</taxon>
        <taxon>Neodiprion</taxon>
    </lineage>
</organism>
<dbReference type="OrthoDB" id="2014058at2759"/>
<protein>
    <submittedName>
        <fullName evidence="3">NADH dehydrogenase [ubiquinone] 1 beta subcomplex subunit 8, mitochondrial</fullName>
    </submittedName>
</protein>
<dbReference type="KEGG" id="nlo:107219873"/>
<keyword evidence="1" id="KW-0472">Membrane</keyword>
<dbReference type="InterPro" id="IPR008699">
    <property type="entry name" value="NDUFB8"/>
</dbReference>
<reference evidence="3" key="1">
    <citation type="submission" date="2025-08" db="UniProtKB">
        <authorList>
            <consortium name="RefSeq"/>
        </authorList>
    </citation>
    <scope>IDENTIFICATION</scope>
    <source>
        <tissue evidence="3">Thorax and Abdomen</tissue>
    </source>
</reference>
<evidence type="ECO:0000313" key="3">
    <source>
        <dbReference type="RefSeq" id="XP_015513703.1"/>
    </source>
</evidence>
<keyword evidence="1" id="KW-0812">Transmembrane</keyword>
<dbReference type="FunCoup" id="A0A6J0BIV4">
    <property type="interactions" value="712"/>
</dbReference>
<dbReference type="Proteomes" id="UP000829291">
    <property type="component" value="Chromosome 3"/>
</dbReference>
<evidence type="ECO:0000313" key="2">
    <source>
        <dbReference type="Proteomes" id="UP000829291"/>
    </source>
</evidence>
<dbReference type="InParanoid" id="A0A6J0BIV4"/>
<evidence type="ECO:0000256" key="1">
    <source>
        <dbReference type="SAM" id="Phobius"/>
    </source>
</evidence>